<reference evidence="1" key="1">
    <citation type="submission" date="2021-02" db="EMBL/GenBank/DDBJ databases">
        <title>The CRISPR/cas machinery reduction and long-range gene transfer in the hot spring cyanobacterium Synechococcus.</title>
        <authorList>
            <person name="Dvorak P."/>
            <person name="Jahodarova E."/>
            <person name="Hasler P."/>
            <person name="Poulickova A."/>
        </authorList>
    </citation>
    <scope>NUCLEOTIDE SEQUENCE</scope>
    <source>
        <strain evidence="1">Rupite</strain>
    </source>
</reference>
<evidence type="ECO:0000313" key="2">
    <source>
        <dbReference type="Proteomes" id="UP000830835"/>
    </source>
</evidence>
<dbReference type="Proteomes" id="UP000830835">
    <property type="component" value="Unassembled WGS sequence"/>
</dbReference>
<comment type="caution">
    <text evidence="1">The sequence shown here is derived from an EMBL/GenBank/DDBJ whole genome shotgun (WGS) entry which is preliminary data.</text>
</comment>
<dbReference type="EMBL" id="JAFIRA010000061">
    <property type="protein sequence ID" value="MCJ2544384.1"/>
    <property type="molecule type" value="Genomic_DNA"/>
</dbReference>
<protein>
    <submittedName>
        <fullName evidence="1">Uncharacterized protein</fullName>
    </submittedName>
</protein>
<gene>
    <name evidence="1" type="ORF">JX360_15970</name>
</gene>
<proteinExistence type="predicted"/>
<keyword evidence="2" id="KW-1185">Reference proteome</keyword>
<dbReference type="RefSeq" id="WP_244352906.1">
    <property type="nucleotide sequence ID" value="NZ_JAFIRA010000061.1"/>
</dbReference>
<sequence>MGEVEDPLPGLELVAHLSKQSVLNLYILGSLHTLRRKAIDHPENATMPTPP</sequence>
<name>A0ABT0CF17_THEVL</name>
<organism evidence="1 2">
    <name type="scientific">Thermostichus vulcanus str. 'Rupite'</name>
    <dbReference type="NCBI Taxonomy" id="2813851"/>
    <lineage>
        <taxon>Bacteria</taxon>
        <taxon>Bacillati</taxon>
        <taxon>Cyanobacteriota</taxon>
        <taxon>Cyanophyceae</taxon>
        <taxon>Thermostichales</taxon>
        <taxon>Thermostichaceae</taxon>
        <taxon>Thermostichus</taxon>
    </lineage>
</organism>
<evidence type="ECO:0000313" key="1">
    <source>
        <dbReference type="EMBL" id="MCJ2544384.1"/>
    </source>
</evidence>
<accession>A0ABT0CF17</accession>